<keyword evidence="2" id="KW-0012">Acyltransferase</keyword>
<keyword evidence="2" id="KW-0808">Transferase</keyword>
<sequence length="177" mass="20479">MITIRQAVQQDVKAIAKVSVDSWLTTYQGILPENVLNKVSYQQRKIAWQKRLSDSSHYLFVAETHEGVVGFINGGKERTNNYPFTGEIYSFYILKEYQRRKIGVQLMDTLVQRFLDDGTDSMLVWVLEDNPSRKFYESFCASCVDKQLLEELDVHEIALGWSYLQKLSTNLNKIING</sequence>
<gene>
    <name evidence="2" type="ORF">SAMN05216243_3052</name>
</gene>
<dbReference type="GO" id="GO:0016747">
    <property type="term" value="F:acyltransferase activity, transferring groups other than amino-acyl groups"/>
    <property type="evidence" value="ECO:0007669"/>
    <property type="project" value="InterPro"/>
</dbReference>
<dbReference type="Proteomes" id="UP000198694">
    <property type="component" value="Unassembled WGS sequence"/>
</dbReference>
<keyword evidence="3" id="KW-1185">Reference proteome</keyword>
<evidence type="ECO:0000259" key="1">
    <source>
        <dbReference type="PROSITE" id="PS51186"/>
    </source>
</evidence>
<reference evidence="2 3" key="1">
    <citation type="submission" date="2016-10" db="EMBL/GenBank/DDBJ databases">
        <authorList>
            <person name="de Groot N.N."/>
        </authorList>
    </citation>
    <scope>NUCLEOTIDE SEQUENCE [LARGE SCALE GENOMIC DNA]</scope>
    <source>
        <strain evidence="2 3">CGMCC 1.6502</strain>
    </source>
</reference>
<dbReference type="RefSeq" id="WP_175559381.1">
    <property type="nucleotide sequence ID" value="NZ_FNFL01000006.1"/>
</dbReference>
<evidence type="ECO:0000313" key="3">
    <source>
        <dbReference type="Proteomes" id="UP000198694"/>
    </source>
</evidence>
<dbReference type="Pfam" id="PF00583">
    <property type="entry name" value="Acetyltransf_1"/>
    <property type="match status" value="1"/>
</dbReference>
<dbReference type="InterPro" id="IPR016181">
    <property type="entry name" value="Acyl_CoA_acyltransferase"/>
</dbReference>
<dbReference type="SUPFAM" id="SSF55729">
    <property type="entry name" value="Acyl-CoA N-acyltransferases (Nat)"/>
    <property type="match status" value="1"/>
</dbReference>
<accession>A0A1G9BP25</accession>
<feature type="domain" description="N-acetyltransferase" evidence="1">
    <location>
        <begin position="2"/>
        <end position="177"/>
    </location>
</feature>
<dbReference type="AlphaFoldDB" id="A0A1G9BP25"/>
<dbReference type="CDD" id="cd04301">
    <property type="entry name" value="NAT_SF"/>
    <property type="match status" value="1"/>
</dbReference>
<protein>
    <submittedName>
        <fullName evidence="2">L-amino acid N-acyltransferase YncA</fullName>
    </submittedName>
</protein>
<dbReference type="STRING" id="407036.SAMN05216243_3052"/>
<dbReference type="EMBL" id="FNFL01000006">
    <property type="protein sequence ID" value="SDK41206.1"/>
    <property type="molecule type" value="Genomic_DNA"/>
</dbReference>
<dbReference type="Gene3D" id="3.40.630.30">
    <property type="match status" value="1"/>
</dbReference>
<organism evidence="2 3">
    <name type="scientific">Sediminibacillus albus</name>
    <dbReference type="NCBI Taxonomy" id="407036"/>
    <lineage>
        <taxon>Bacteria</taxon>
        <taxon>Bacillati</taxon>
        <taxon>Bacillota</taxon>
        <taxon>Bacilli</taxon>
        <taxon>Bacillales</taxon>
        <taxon>Bacillaceae</taxon>
        <taxon>Sediminibacillus</taxon>
    </lineage>
</organism>
<proteinExistence type="predicted"/>
<name>A0A1G9BP25_9BACI</name>
<dbReference type="InterPro" id="IPR000182">
    <property type="entry name" value="GNAT_dom"/>
</dbReference>
<evidence type="ECO:0000313" key="2">
    <source>
        <dbReference type="EMBL" id="SDK41206.1"/>
    </source>
</evidence>
<dbReference type="PROSITE" id="PS51186">
    <property type="entry name" value="GNAT"/>
    <property type="match status" value="1"/>
</dbReference>